<reference evidence="5" key="1">
    <citation type="submission" date="2025-08" db="UniProtKB">
        <authorList>
            <consortium name="RefSeq"/>
        </authorList>
    </citation>
    <scope>IDENTIFICATION</scope>
</reference>
<feature type="domain" description="B30.2/SPRY" evidence="3">
    <location>
        <begin position="239"/>
        <end position="439"/>
    </location>
</feature>
<dbReference type="InterPro" id="IPR006574">
    <property type="entry name" value="PRY"/>
</dbReference>
<dbReference type="PANTHER" id="PTHR24106">
    <property type="entry name" value="NACHT, LRR AND CARD DOMAINS-CONTAINING"/>
    <property type="match status" value="1"/>
</dbReference>
<accession>A0A8M1KB18</accession>
<dbReference type="InterPro" id="IPR001611">
    <property type="entry name" value="Leu-rich_rpt"/>
</dbReference>
<dbReference type="SMART" id="SM00589">
    <property type="entry name" value="PRY"/>
    <property type="match status" value="1"/>
</dbReference>
<proteinExistence type="predicted"/>
<sequence length="439" mass="48296">MSCVTMFCRLAECKLTDKSCGIVATVLQSPNSLAELDLCNNDLGDSGVQLLSNGLSSPHCKLQTLRLCNCRISNEGYVFLALTLMLNPSCVKELDVSNNHPGESAQKLLTSRLEDPHRKVEALQLAECNLTDKSCGIVAIVLQSPNTLTELDLCKNDLGDSGIQLLSNGLSSPHCKLQILRLSDCLISEKGCICLASALSSNPSHLKELDLSYNYPGESGLKLLSVRLEDPDCKLETLKTDHASENRARPRLLRYACELTLDPNTAGRLLSLSEGNRKVTRVREEQPYPDHPERFDWCNQVLCREGQSGRCYWEAEWSGDRAEWSGGGADIAVAYKSIQRKEGSDNSILGHNDKSWSLLCSPNIYSAWHNNEDTDIPAPSSRSSRVGVYLDWLAGTLSFYSVSSDTLTHLHTFHSTFTEPLYPGFGVNYGGSVSLCQIT</sequence>
<dbReference type="PROSITE" id="PS50188">
    <property type="entry name" value="B302_SPRY"/>
    <property type="match status" value="1"/>
</dbReference>
<evidence type="ECO:0000313" key="5">
    <source>
        <dbReference type="RefSeq" id="XP_042561087.1"/>
    </source>
</evidence>
<dbReference type="Pfam" id="PF13516">
    <property type="entry name" value="LRR_6"/>
    <property type="match status" value="3"/>
</dbReference>
<evidence type="ECO:0000256" key="2">
    <source>
        <dbReference type="ARBA" id="ARBA00022737"/>
    </source>
</evidence>
<dbReference type="Pfam" id="PF00622">
    <property type="entry name" value="SPRY"/>
    <property type="match status" value="1"/>
</dbReference>
<dbReference type="SMART" id="SM00449">
    <property type="entry name" value="SPRY"/>
    <property type="match status" value="1"/>
</dbReference>
<dbReference type="Pfam" id="PF13765">
    <property type="entry name" value="PRY"/>
    <property type="match status" value="1"/>
</dbReference>
<dbReference type="FunFam" id="2.60.120.920:FF:000037">
    <property type="entry name" value="Si:dkey-191j3.2"/>
    <property type="match status" value="1"/>
</dbReference>
<dbReference type="OrthoDB" id="120976at2759"/>
<evidence type="ECO:0000313" key="4">
    <source>
        <dbReference type="Proteomes" id="UP000515152"/>
    </source>
</evidence>
<name>A0A8M1KB18_CLUHA</name>
<evidence type="ECO:0000259" key="3">
    <source>
        <dbReference type="PROSITE" id="PS50188"/>
    </source>
</evidence>
<keyword evidence="1" id="KW-0433">Leucine-rich repeat</keyword>
<protein>
    <submittedName>
        <fullName evidence="5">Ribonuclease inhibitor-like</fullName>
    </submittedName>
</protein>
<dbReference type="SMART" id="SM00368">
    <property type="entry name" value="LRR_RI"/>
    <property type="match status" value="7"/>
</dbReference>
<dbReference type="KEGG" id="char:116219187"/>
<keyword evidence="4" id="KW-1185">Reference proteome</keyword>
<gene>
    <name evidence="5" type="primary">LOC116219187</name>
</gene>
<dbReference type="InterPro" id="IPR001870">
    <property type="entry name" value="B30.2/SPRY"/>
</dbReference>
<dbReference type="AlphaFoldDB" id="A0A8M1KB18"/>
<organism evidence="4 5">
    <name type="scientific">Clupea harengus</name>
    <name type="common">Atlantic herring</name>
    <dbReference type="NCBI Taxonomy" id="7950"/>
    <lineage>
        <taxon>Eukaryota</taxon>
        <taxon>Metazoa</taxon>
        <taxon>Chordata</taxon>
        <taxon>Craniata</taxon>
        <taxon>Vertebrata</taxon>
        <taxon>Euteleostomi</taxon>
        <taxon>Actinopterygii</taxon>
        <taxon>Neopterygii</taxon>
        <taxon>Teleostei</taxon>
        <taxon>Clupei</taxon>
        <taxon>Clupeiformes</taxon>
        <taxon>Clupeoidei</taxon>
        <taxon>Clupeidae</taxon>
        <taxon>Clupea</taxon>
    </lineage>
</organism>
<dbReference type="CDD" id="cd16040">
    <property type="entry name" value="SPRY_PRY_SNTX"/>
    <property type="match status" value="1"/>
</dbReference>
<evidence type="ECO:0000256" key="1">
    <source>
        <dbReference type="ARBA" id="ARBA00022614"/>
    </source>
</evidence>
<keyword evidence="2" id="KW-0677">Repeat</keyword>
<dbReference type="GeneID" id="116219187"/>
<dbReference type="Proteomes" id="UP000515152">
    <property type="component" value="Unplaced"/>
</dbReference>
<dbReference type="InterPro" id="IPR051261">
    <property type="entry name" value="NLR"/>
</dbReference>
<dbReference type="InterPro" id="IPR003877">
    <property type="entry name" value="SPRY_dom"/>
</dbReference>
<dbReference type="RefSeq" id="XP_042561087.1">
    <property type="nucleotide sequence ID" value="XM_042705153.1"/>
</dbReference>